<dbReference type="EMBL" id="WWCU01000001">
    <property type="protein sequence ID" value="MYN05941.1"/>
    <property type="molecule type" value="Genomic_DNA"/>
</dbReference>
<accession>A0A7X4H768</accession>
<dbReference type="GO" id="GO:0097510">
    <property type="term" value="P:base-excision repair, AP site formation via deaminated base removal"/>
    <property type="evidence" value="ECO:0007669"/>
    <property type="project" value="TreeGrafter"/>
</dbReference>
<dbReference type="Proteomes" id="UP000450676">
    <property type="component" value="Unassembled WGS sequence"/>
</dbReference>
<comment type="caution">
    <text evidence="13">The sequence shown here is derived from an EMBL/GenBank/DDBJ whole genome shotgun (WGS) entry which is preliminary data.</text>
</comment>
<evidence type="ECO:0000256" key="8">
    <source>
        <dbReference type="ARBA" id="ARBA00023204"/>
    </source>
</evidence>
<dbReference type="InterPro" id="IPR036895">
    <property type="entry name" value="Uracil-DNA_glycosylase-like_sf"/>
</dbReference>
<comment type="catalytic activity">
    <reaction evidence="1 9 11">
        <text>Hydrolyzes single-stranded DNA or mismatched double-stranded DNA and polynucleotides, releasing free uracil.</text>
        <dbReference type="EC" id="3.2.2.27"/>
    </reaction>
</comment>
<keyword evidence="7 9" id="KW-0378">Hydrolase</keyword>
<evidence type="ECO:0000259" key="12">
    <source>
        <dbReference type="SMART" id="SM00986"/>
    </source>
</evidence>
<evidence type="ECO:0000256" key="9">
    <source>
        <dbReference type="HAMAP-Rule" id="MF_00148"/>
    </source>
</evidence>
<keyword evidence="13" id="KW-0326">Glycosidase</keyword>
<dbReference type="Gene3D" id="3.40.470.10">
    <property type="entry name" value="Uracil-DNA glycosylase-like domain"/>
    <property type="match status" value="1"/>
</dbReference>
<organism evidence="13 14">
    <name type="scientific">Pseudoduganella aquatica</name>
    <dbReference type="NCBI Taxonomy" id="2660641"/>
    <lineage>
        <taxon>Bacteria</taxon>
        <taxon>Pseudomonadati</taxon>
        <taxon>Pseudomonadota</taxon>
        <taxon>Betaproteobacteria</taxon>
        <taxon>Burkholderiales</taxon>
        <taxon>Oxalobacteraceae</taxon>
        <taxon>Telluria group</taxon>
        <taxon>Pseudoduganella</taxon>
    </lineage>
</organism>
<dbReference type="RefSeq" id="WP_161070328.1">
    <property type="nucleotide sequence ID" value="NZ_CP086370.1"/>
</dbReference>
<evidence type="ECO:0000313" key="14">
    <source>
        <dbReference type="Proteomes" id="UP000450676"/>
    </source>
</evidence>
<evidence type="ECO:0000256" key="6">
    <source>
        <dbReference type="ARBA" id="ARBA00022763"/>
    </source>
</evidence>
<gene>
    <name evidence="9" type="primary">ung</name>
    <name evidence="13" type="ORF">GTP77_01165</name>
</gene>
<evidence type="ECO:0000256" key="7">
    <source>
        <dbReference type="ARBA" id="ARBA00022801"/>
    </source>
</evidence>
<dbReference type="InterPro" id="IPR002043">
    <property type="entry name" value="UDG_fam1"/>
</dbReference>
<evidence type="ECO:0000256" key="5">
    <source>
        <dbReference type="ARBA" id="ARBA00018429"/>
    </source>
</evidence>
<evidence type="ECO:0000256" key="3">
    <source>
        <dbReference type="ARBA" id="ARBA00008184"/>
    </source>
</evidence>
<dbReference type="Pfam" id="PF03167">
    <property type="entry name" value="UDG"/>
    <property type="match status" value="1"/>
</dbReference>
<dbReference type="EC" id="3.2.2.27" evidence="4 9"/>
<dbReference type="FunFam" id="3.40.470.10:FF:000001">
    <property type="entry name" value="Uracil-DNA glycosylase"/>
    <property type="match status" value="1"/>
</dbReference>
<feature type="domain" description="Uracil-DNA glycosylase-like" evidence="12">
    <location>
        <begin position="51"/>
        <end position="210"/>
    </location>
</feature>
<evidence type="ECO:0000256" key="2">
    <source>
        <dbReference type="ARBA" id="ARBA00002631"/>
    </source>
</evidence>
<keyword evidence="9" id="KW-0963">Cytoplasm</keyword>
<dbReference type="AlphaFoldDB" id="A0A7X4H768"/>
<protein>
    <recommendedName>
        <fullName evidence="5 9">Uracil-DNA glycosylase</fullName>
        <shortName evidence="9">UDG</shortName>
        <ecNumber evidence="4 9">3.2.2.27</ecNumber>
    </recommendedName>
</protein>
<comment type="similarity">
    <text evidence="3 9 11">Belongs to the uracil-DNA glycosylase (UDG) superfamily. UNG family.</text>
</comment>
<dbReference type="NCBIfam" id="NF003589">
    <property type="entry name" value="PRK05254.1-2"/>
    <property type="match status" value="1"/>
</dbReference>
<evidence type="ECO:0000256" key="10">
    <source>
        <dbReference type="PROSITE-ProRule" id="PRU10072"/>
    </source>
</evidence>
<keyword evidence="6 9" id="KW-0227">DNA damage</keyword>
<dbReference type="CDD" id="cd10027">
    <property type="entry name" value="UDG-F1-like"/>
    <property type="match status" value="1"/>
</dbReference>
<dbReference type="PANTHER" id="PTHR11264:SF0">
    <property type="entry name" value="URACIL-DNA GLYCOSYLASE"/>
    <property type="match status" value="1"/>
</dbReference>
<evidence type="ECO:0000313" key="13">
    <source>
        <dbReference type="EMBL" id="MYN05941.1"/>
    </source>
</evidence>
<dbReference type="SUPFAM" id="SSF52141">
    <property type="entry name" value="Uracil-DNA glycosylase-like"/>
    <property type="match status" value="1"/>
</dbReference>
<comment type="subcellular location">
    <subcellularLocation>
        <location evidence="9">Cytoplasm</location>
    </subcellularLocation>
</comment>
<comment type="function">
    <text evidence="2 9 11">Excises uracil residues from the DNA which can arise as a result of misincorporation of dUMP residues by DNA polymerase or due to deamination of cytosine.</text>
</comment>
<evidence type="ECO:0000256" key="11">
    <source>
        <dbReference type="RuleBase" id="RU003780"/>
    </source>
</evidence>
<keyword evidence="14" id="KW-1185">Reference proteome</keyword>
<dbReference type="HAMAP" id="MF_00148">
    <property type="entry name" value="UDG"/>
    <property type="match status" value="1"/>
</dbReference>
<evidence type="ECO:0000256" key="4">
    <source>
        <dbReference type="ARBA" id="ARBA00012030"/>
    </source>
</evidence>
<dbReference type="PANTHER" id="PTHR11264">
    <property type="entry name" value="URACIL-DNA GLYCOSYLASE"/>
    <property type="match status" value="1"/>
</dbReference>
<dbReference type="SMART" id="SM00987">
    <property type="entry name" value="UreE_C"/>
    <property type="match status" value="1"/>
</dbReference>
<dbReference type="NCBIfam" id="NF003591">
    <property type="entry name" value="PRK05254.1-4"/>
    <property type="match status" value="1"/>
</dbReference>
<dbReference type="InterPro" id="IPR005122">
    <property type="entry name" value="Uracil-DNA_glycosylase-like"/>
</dbReference>
<name>A0A7X4H768_9BURK</name>
<dbReference type="NCBIfam" id="NF003588">
    <property type="entry name" value="PRK05254.1-1"/>
    <property type="match status" value="1"/>
</dbReference>
<dbReference type="InterPro" id="IPR018085">
    <property type="entry name" value="Ura-DNA_Glyclase_AS"/>
</dbReference>
<dbReference type="NCBIfam" id="NF003592">
    <property type="entry name" value="PRK05254.1-5"/>
    <property type="match status" value="1"/>
</dbReference>
<dbReference type="GO" id="GO:0005737">
    <property type="term" value="C:cytoplasm"/>
    <property type="evidence" value="ECO:0007669"/>
    <property type="project" value="UniProtKB-SubCell"/>
</dbReference>
<dbReference type="NCBIfam" id="TIGR00628">
    <property type="entry name" value="ung"/>
    <property type="match status" value="1"/>
</dbReference>
<dbReference type="SMART" id="SM00986">
    <property type="entry name" value="UDG"/>
    <property type="match status" value="1"/>
</dbReference>
<reference evidence="13 14" key="1">
    <citation type="submission" date="2019-12" db="EMBL/GenBank/DDBJ databases">
        <title>Novel species isolated from a subtropical stream in China.</title>
        <authorList>
            <person name="Lu H."/>
        </authorList>
    </citation>
    <scope>NUCLEOTIDE SEQUENCE [LARGE SCALE GENOMIC DNA]</scope>
    <source>
        <strain evidence="13 14">FT127W</strain>
    </source>
</reference>
<dbReference type="PROSITE" id="PS00130">
    <property type="entry name" value="U_DNA_GLYCOSYLASE"/>
    <property type="match status" value="1"/>
</dbReference>
<dbReference type="GO" id="GO:0004844">
    <property type="term" value="F:uracil DNA N-glycosylase activity"/>
    <property type="evidence" value="ECO:0007669"/>
    <property type="project" value="UniProtKB-UniRule"/>
</dbReference>
<evidence type="ECO:0000256" key="1">
    <source>
        <dbReference type="ARBA" id="ARBA00001400"/>
    </source>
</evidence>
<feature type="active site" description="Proton acceptor" evidence="9 10">
    <location>
        <position position="66"/>
    </location>
</feature>
<keyword evidence="8 9" id="KW-0234">DNA repair</keyword>
<proteinExistence type="inferred from homology"/>
<sequence>MAALRLAPSWEAQLQDQFGQPYWAALNAFVKDEYAAGPCCPDDASIFRAFELTPFDDVKVVILGQDPYHTPGAAQGFCFSIPEGNRPQPSLQNIFKELGEDLGVARSRTDLSDWAEQGVFLLNSVLTVRAHEAGSHARKGWEQFTDSAIRRLSQEREHLVFMLWGSYAIAKQALIDGSKHHIITSPHPSPLSAYRGFFGSKPFSRANSYLAAQGQTPISWA</sequence>